<feature type="chain" id="PRO_5002123101" evidence="1">
    <location>
        <begin position="21"/>
        <end position="61"/>
    </location>
</feature>
<accession>A0A0B8Q9N2</accession>
<evidence type="ECO:0000313" key="3">
    <source>
        <dbReference type="Proteomes" id="UP000031666"/>
    </source>
</evidence>
<gene>
    <name evidence="2" type="ORF">JCM19241_3907</name>
</gene>
<reference evidence="2 3" key="1">
    <citation type="submission" date="2015-01" db="EMBL/GenBank/DDBJ databases">
        <title>Vibrio sp. C94 JCM 19241 whole genome shotgun sequence.</title>
        <authorList>
            <person name="Sawabe T."/>
            <person name="Meirelles P."/>
            <person name="Feng G."/>
            <person name="Sayaka M."/>
            <person name="Hattori M."/>
            <person name="Ohkuma M."/>
        </authorList>
    </citation>
    <scope>NUCLEOTIDE SEQUENCE [LARGE SCALE GENOMIC DNA]</scope>
    <source>
        <strain evidence="3">JCM 19241</strain>
    </source>
</reference>
<evidence type="ECO:0000313" key="2">
    <source>
        <dbReference type="EMBL" id="GAM76370.1"/>
    </source>
</evidence>
<dbReference type="Proteomes" id="UP000031666">
    <property type="component" value="Unassembled WGS sequence"/>
</dbReference>
<protein>
    <submittedName>
        <fullName evidence="2">Uncharacterized protein</fullName>
    </submittedName>
</protein>
<organism evidence="2 3">
    <name type="scientific">Vibrio ishigakensis</name>
    <dbReference type="NCBI Taxonomy" id="1481914"/>
    <lineage>
        <taxon>Bacteria</taxon>
        <taxon>Pseudomonadati</taxon>
        <taxon>Pseudomonadota</taxon>
        <taxon>Gammaproteobacteria</taxon>
        <taxon>Vibrionales</taxon>
        <taxon>Vibrionaceae</taxon>
        <taxon>Vibrio</taxon>
    </lineage>
</organism>
<dbReference type="AlphaFoldDB" id="A0A0B8Q9N2"/>
<dbReference type="STRING" id="1481914.JCM19241_3907"/>
<dbReference type="EMBL" id="BBSC01000006">
    <property type="protein sequence ID" value="GAM76370.1"/>
    <property type="molecule type" value="Genomic_DNA"/>
</dbReference>
<dbReference type="SUPFAM" id="SSF56954">
    <property type="entry name" value="Outer membrane efflux proteins (OEP)"/>
    <property type="match status" value="1"/>
</dbReference>
<reference evidence="2 3" key="2">
    <citation type="submission" date="2015-01" db="EMBL/GenBank/DDBJ databases">
        <authorList>
            <consortium name="NBRP consortium"/>
            <person name="Sawabe T."/>
            <person name="Meirelles P."/>
            <person name="Feng G."/>
            <person name="Sayaka M."/>
            <person name="Hattori M."/>
            <person name="Ohkuma M."/>
        </authorList>
    </citation>
    <scope>NUCLEOTIDE SEQUENCE [LARGE SCALE GENOMIC DNA]</scope>
    <source>
        <strain evidence="3">JCM 19241</strain>
    </source>
</reference>
<evidence type="ECO:0000256" key="1">
    <source>
        <dbReference type="SAM" id="SignalP"/>
    </source>
</evidence>
<comment type="caution">
    <text evidence="2">The sequence shown here is derived from an EMBL/GenBank/DDBJ whole genome shotgun (WGS) entry which is preliminary data.</text>
</comment>
<feature type="signal peptide" evidence="1">
    <location>
        <begin position="1"/>
        <end position="20"/>
    </location>
</feature>
<name>A0A0B8Q9N2_9VIBR</name>
<keyword evidence="1" id="KW-0732">Signal</keyword>
<sequence>MIKQLFSALTLGVITSSASAENLLDIYQQALEYDPVYRAGIAQYDADKEVYEQARSFLLPT</sequence>
<proteinExistence type="predicted"/>